<sequence length="111" mass="12564">TLEKLEDGIENATIKIEKLEDGIENTNNKIEMLENGIGGKIDMVVQEISIIKSQIDKKQSGEITVPTIDAKELINPPFPKNTDFRGLHRPLQKKFYKGFEVTCKPIEDPKK</sequence>
<reference evidence="1" key="1">
    <citation type="submission" date="2021-06" db="EMBL/GenBank/DDBJ databases">
        <authorList>
            <person name="Kallberg Y."/>
            <person name="Tangrot J."/>
            <person name="Rosling A."/>
        </authorList>
    </citation>
    <scope>NUCLEOTIDE SEQUENCE</scope>
    <source>
        <strain evidence="1">MA461A</strain>
    </source>
</reference>
<feature type="non-terminal residue" evidence="1">
    <location>
        <position position="1"/>
    </location>
</feature>
<evidence type="ECO:0000313" key="1">
    <source>
        <dbReference type="EMBL" id="CAG8754259.1"/>
    </source>
</evidence>
<feature type="non-terminal residue" evidence="1">
    <location>
        <position position="111"/>
    </location>
</feature>
<gene>
    <name evidence="1" type="ORF">RPERSI_LOCUS14513</name>
</gene>
<evidence type="ECO:0000313" key="2">
    <source>
        <dbReference type="Proteomes" id="UP000789920"/>
    </source>
</evidence>
<keyword evidence="2" id="KW-1185">Reference proteome</keyword>
<dbReference type="Proteomes" id="UP000789920">
    <property type="component" value="Unassembled WGS sequence"/>
</dbReference>
<name>A0ACA9QJP5_9GLOM</name>
<protein>
    <submittedName>
        <fullName evidence="1">28116_t:CDS:1</fullName>
    </submittedName>
</protein>
<proteinExistence type="predicted"/>
<organism evidence="1 2">
    <name type="scientific">Racocetra persica</name>
    <dbReference type="NCBI Taxonomy" id="160502"/>
    <lineage>
        <taxon>Eukaryota</taxon>
        <taxon>Fungi</taxon>
        <taxon>Fungi incertae sedis</taxon>
        <taxon>Mucoromycota</taxon>
        <taxon>Glomeromycotina</taxon>
        <taxon>Glomeromycetes</taxon>
        <taxon>Diversisporales</taxon>
        <taxon>Gigasporaceae</taxon>
        <taxon>Racocetra</taxon>
    </lineage>
</organism>
<accession>A0ACA9QJP5</accession>
<comment type="caution">
    <text evidence="1">The sequence shown here is derived from an EMBL/GenBank/DDBJ whole genome shotgun (WGS) entry which is preliminary data.</text>
</comment>
<dbReference type="EMBL" id="CAJVQC010033564">
    <property type="protein sequence ID" value="CAG8754259.1"/>
    <property type="molecule type" value="Genomic_DNA"/>
</dbReference>